<dbReference type="Proteomes" id="UP000824469">
    <property type="component" value="Unassembled WGS sequence"/>
</dbReference>
<dbReference type="AlphaFoldDB" id="A0AA38LF00"/>
<organism evidence="2 3">
    <name type="scientific">Taxus chinensis</name>
    <name type="common">Chinese yew</name>
    <name type="synonym">Taxus wallichiana var. chinensis</name>
    <dbReference type="NCBI Taxonomy" id="29808"/>
    <lineage>
        <taxon>Eukaryota</taxon>
        <taxon>Viridiplantae</taxon>
        <taxon>Streptophyta</taxon>
        <taxon>Embryophyta</taxon>
        <taxon>Tracheophyta</taxon>
        <taxon>Spermatophyta</taxon>
        <taxon>Pinopsida</taxon>
        <taxon>Pinidae</taxon>
        <taxon>Conifers II</taxon>
        <taxon>Cupressales</taxon>
        <taxon>Taxaceae</taxon>
        <taxon>Taxus</taxon>
    </lineage>
</organism>
<name>A0AA38LF00_TAXCH</name>
<dbReference type="SUPFAM" id="SSF53098">
    <property type="entry name" value="Ribonuclease H-like"/>
    <property type="match status" value="1"/>
</dbReference>
<dbReference type="Gene3D" id="3.30.420.10">
    <property type="entry name" value="Ribonuclease H-like superfamily/Ribonuclease H"/>
    <property type="match status" value="1"/>
</dbReference>
<evidence type="ECO:0000313" key="3">
    <source>
        <dbReference type="Proteomes" id="UP000824469"/>
    </source>
</evidence>
<dbReference type="InterPro" id="IPR036397">
    <property type="entry name" value="RNaseH_sf"/>
</dbReference>
<protein>
    <recommendedName>
        <fullName evidence="1">Tf2-1-like SH3-like domain-containing protein</fullName>
    </recommendedName>
</protein>
<evidence type="ECO:0000313" key="2">
    <source>
        <dbReference type="EMBL" id="KAH9319415.1"/>
    </source>
</evidence>
<dbReference type="PANTHER" id="PTHR46148">
    <property type="entry name" value="CHROMO DOMAIN-CONTAINING PROTEIN"/>
    <property type="match status" value="1"/>
</dbReference>
<dbReference type="InterPro" id="IPR056924">
    <property type="entry name" value="SH3_Tf2-1"/>
</dbReference>
<sequence>MYCMDQQYKWEEYLPLVEFGYNNTYHTSLKMVPFEALYGRKCRTPVSWDIIEDREVIGPEILTEMEQQIKMIREHLKEAANRKKSYVDLKLVDRNYKLGEKVFLRVKPKKSSITFGKSAKLSPHYVGPFEIVEIINPVAYRLALPPDLSQMHDVFHISLLKKYVTNLSHVLNWNSLQVQDPGIILVKPIRVLGTRQLYLRNREVNQCKVQWDQFSEESATWENLEEMRSAFPYLFDRN</sequence>
<evidence type="ECO:0000259" key="1">
    <source>
        <dbReference type="Pfam" id="PF24626"/>
    </source>
</evidence>
<dbReference type="Pfam" id="PF24626">
    <property type="entry name" value="SH3_Tf2-1"/>
    <property type="match status" value="1"/>
</dbReference>
<reference evidence="2 3" key="1">
    <citation type="journal article" date="2021" name="Nat. Plants">
        <title>The Taxus genome provides insights into paclitaxel biosynthesis.</title>
        <authorList>
            <person name="Xiong X."/>
            <person name="Gou J."/>
            <person name="Liao Q."/>
            <person name="Li Y."/>
            <person name="Zhou Q."/>
            <person name="Bi G."/>
            <person name="Li C."/>
            <person name="Du R."/>
            <person name="Wang X."/>
            <person name="Sun T."/>
            <person name="Guo L."/>
            <person name="Liang H."/>
            <person name="Lu P."/>
            <person name="Wu Y."/>
            <person name="Zhang Z."/>
            <person name="Ro D.K."/>
            <person name="Shang Y."/>
            <person name="Huang S."/>
            <person name="Yan J."/>
        </authorList>
    </citation>
    <scope>NUCLEOTIDE SEQUENCE [LARGE SCALE GENOMIC DNA]</scope>
    <source>
        <strain evidence="2">Ta-2019</strain>
    </source>
</reference>
<comment type="caution">
    <text evidence="2">The sequence shown here is derived from an EMBL/GenBank/DDBJ whole genome shotgun (WGS) entry which is preliminary data.</text>
</comment>
<dbReference type="PANTHER" id="PTHR46148:SF52">
    <property type="entry name" value="OS04G0603800 PROTEIN"/>
    <property type="match status" value="1"/>
</dbReference>
<dbReference type="GO" id="GO:0003676">
    <property type="term" value="F:nucleic acid binding"/>
    <property type="evidence" value="ECO:0007669"/>
    <property type="project" value="InterPro"/>
</dbReference>
<accession>A0AA38LF00</accession>
<gene>
    <name evidence="2" type="ORF">KI387_021184</name>
</gene>
<dbReference type="EMBL" id="JAHRHJ020000004">
    <property type="protein sequence ID" value="KAH9319415.1"/>
    <property type="molecule type" value="Genomic_DNA"/>
</dbReference>
<feature type="domain" description="Tf2-1-like SH3-like" evidence="1">
    <location>
        <begin position="99"/>
        <end position="164"/>
    </location>
</feature>
<proteinExistence type="predicted"/>
<dbReference type="InterPro" id="IPR012337">
    <property type="entry name" value="RNaseH-like_sf"/>
</dbReference>
<keyword evidence="3" id="KW-1185">Reference proteome</keyword>